<reference evidence="3" key="1">
    <citation type="submission" date="2023-07" db="EMBL/GenBank/DDBJ databases">
        <title>Verminephrobacter genomes.</title>
        <authorList>
            <person name="Lund M.B."/>
        </authorList>
    </citation>
    <scope>NUCLEOTIDE SEQUENCE [LARGE SCALE GENOMIC DNA]</scope>
    <source>
        <strain evidence="3">AtM5-05</strain>
    </source>
</reference>
<feature type="region of interest" description="Disordered" evidence="1">
    <location>
        <begin position="98"/>
        <end position="213"/>
    </location>
</feature>
<evidence type="ECO:0000256" key="1">
    <source>
        <dbReference type="SAM" id="MobiDB-lite"/>
    </source>
</evidence>
<feature type="compositionally biased region" description="Low complexity" evidence="1">
    <location>
        <begin position="154"/>
        <end position="165"/>
    </location>
</feature>
<gene>
    <name evidence="2" type="ORF">D5039_04635</name>
</gene>
<evidence type="ECO:0000313" key="3">
    <source>
        <dbReference type="Proteomes" id="UP001208935"/>
    </source>
</evidence>
<comment type="caution">
    <text evidence="2">The sequence shown here is derived from an EMBL/GenBank/DDBJ whole genome shotgun (WGS) entry which is preliminary data.</text>
</comment>
<accession>A0ABT3KQ94</accession>
<protein>
    <submittedName>
        <fullName evidence="2">Uncharacterized protein</fullName>
    </submittedName>
</protein>
<feature type="region of interest" description="Disordered" evidence="1">
    <location>
        <begin position="1"/>
        <end position="26"/>
    </location>
</feature>
<dbReference type="RefSeq" id="WP_265257151.1">
    <property type="nucleotide sequence ID" value="NZ_QZCV01000001.1"/>
</dbReference>
<keyword evidence="3" id="KW-1185">Reference proteome</keyword>
<feature type="compositionally biased region" description="Acidic residues" evidence="1">
    <location>
        <begin position="137"/>
        <end position="149"/>
    </location>
</feature>
<dbReference type="Proteomes" id="UP001208935">
    <property type="component" value="Unassembled WGS sequence"/>
</dbReference>
<sequence>MSTSTIDFTSNLPGSPRITIDNSRPADEPAIISFTFDEPVTSVEGLTLGGPASGPTISHLNSPDGGRTWLGILPDANDTAASMLMLTGATVAPAAKAEEQVLADDQSSTDSKTEEDHDLSLADDQSSAGSESKVAQDTDDDKADEEQDDSMVLKSSTEATAAPAAKAEEQVLADDQSSTDSKAEEQDTDDYSMVWDDSWNGDKGYANVDDRDGNYYSDDYSNGGYNWDYNWDDASGAADVQPLLIVGRPSDADSYWF</sequence>
<evidence type="ECO:0000313" key="2">
    <source>
        <dbReference type="EMBL" id="MCW5320492.1"/>
    </source>
</evidence>
<feature type="compositionally biased region" description="Polar residues" evidence="1">
    <location>
        <begin position="1"/>
        <end position="13"/>
    </location>
</feature>
<proteinExistence type="predicted"/>
<organism evidence="2 3">
    <name type="scientific">Verminephrobacter aporrectodeae subsp. tuberculatae</name>
    <dbReference type="NCBI Taxonomy" id="1110392"/>
    <lineage>
        <taxon>Bacteria</taxon>
        <taxon>Pseudomonadati</taxon>
        <taxon>Pseudomonadota</taxon>
        <taxon>Betaproteobacteria</taxon>
        <taxon>Burkholderiales</taxon>
        <taxon>Comamonadaceae</taxon>
        <taxon>Verminephrobacter</taxon>
    </lineage>
</organism>
<dbReference type="EMBL" id="QZCW01000001">
    <property type="protein sequence ID" value="MCW5320492.1"/>
    <property type="molecule type" value="Genomic_DNA"/>
</dbReference>
<name>A0ABT3KQ94_9BURK</name>
<feature type="compositionally biased region" description="Basic and acidic residues" evidence="1">
    <location>
        <begin position="111"/>
        <end position="120"/>
    </location>
</feature>